<sequence>MQHSNNLTRARQIIEARTVDPETAVRIEQAIALSLLGPYTIARDEVVRPVAHPDHRGLAPMAATEAFAHALHAALVPFAQRAGIKSPKPGKYDPLFTTPTLFREVWRTRQAVDELGIPYAYYCTQAVGRWTALGVSRMPRPSGLTASDIAAHVLTNWNADYQKANRPTEAVKQQADMSAGDMAVLAMLADTPGQVN</sequence>
<reference evidence="1 2" key="1">
    <citation type="submission" date="2023-07" db="EMBL/GenBank/DDBJ databases">
        <title>Sorghum-associated microbial communities from plants grown in Nebraska, USA.</title>
        <authorList>
            <person name="Schachtman D."/>
        </authorList>
    </citation>
    <scope>NUCLEOTIDE SEQUENCE [LARGE SCALE GENOMIC DNA]</scope>
    <source>
        <strain evidence="1 2">BE187</strain>
    </source>
</reference>
<dbReference type="Proteomes" id="UP001267878">
    <property type="component" value="Unassembled WGS sequence"/>
</dbReference>
<accession>A0ABU1VNV1</accession>
<keyword evidence="2" id="KW-1185">Reference proteome</keyword>
<evidence type="ECO:0000313" key="1">
    <source>
        <dbReference type="EMBL" id="MDR7099166.1"/>
    </source>
</evidence>
<protein>
    <submittedName>
        <fullName evidence="1">Uncharacterized protein</fullName>
    </submittedName>
</protein>
<proteinExistence type="predicted"/>
<evidence type="ECO:0000313" key="2">
    <source>
        <dbReference type="Proteomes" id="UP001267878"/>
    </source>
</evidence>
<gene>
    <name evidence="1" type="ORF">J2X04_001513</name>
</gene>
<organism evidence="1 2">
    <name type="scientific">Agrilutibacter niabensis</name>
    <dbReference type="NCBI Taxonomy" id="380628"/>
    <lineage>
        <taxon>Bacteria</taxon>
        <taxon>Pseudomonadati</taxon>
        <taxon>Pseudomonadota</taxon>
        <taxon>Gammaproteobacteria</taxon>
        <taxon>Lysobacterales</taxon>
        <taxon>Lysobacteraceae</taxon>
        <taxon>Agrilutibacter</taxon>
    </lineage>
</organism>
<dbReference type="EMBL" id="JAVDVW010000001">
    <property type="protein sequence ID" value="MDR7099166.1"/>
    <property type="molecule type" value="Genomic_DNA"/>
</dbReference>
<comment type="caution">
    <text evidence="1">The sequence shown here is derived from an EMBL/GenBank/DDBJ whole genome shotgun (WGS) entry which is preliminary data.</text>
</comment>
<name>A0ABU1VNV1_9GAMM</name>
<dbReference type="RefSeq" id="WP_310053361.1">
    <property type="nucleotide sequence ID" value="NZ_JAVDVW010000001.1"/>
</dbReference>